<dbReference type="AlphaFoldDB" id="A0A836BTD8"/>
<proteinExistence type="predicted"/>
<feature type="compositionally biased region" description="Low complexity" evidence="1">
    <location>
        <begin position="359"/>
        <end position="371"/>
    </location>
</feature>
<evidence type="ECO:0000313" key="2">
    <source>
        <dbReference type="EMBL" id="KAG2488441.1"/>
    </source>
</evidence>
<dbReference type="SUPFAM" id="SSF48371">
    <property type="entry name" value="ARM repeat"/>
    <property type="match status" value="1"/>
</dbReference>
<name>A0A836BTD8_9CHLO</name>
<gene>
    <name evidence="2" type="ORF">HYH03_012948</name>
</gene>
<protein>
    <submittedName>
        <fullName evidence="2">Uncharacterized protein</fullName>
    </submittedName>
</protein>
<feature type="compositionally biased region" description="Low complexity" evidence="1">
    <location>
        <begin position="1"/>
        <end position="50"/>
    </location>
</feature>
<feature type="region of interest" description="Disordered" evidence="1">
    <location>
        <begin position="359"/>
        <end position="389"/>
    </location>
</feature>
<evidence type="ECO:0000256" key="1">
    <source>
        <dbReference type="SAM" id="MobiDB-lite"/>
    </source>
</evidence>
<evidence type="ECO:0000313" key="3">
    <source>
        <dbReference type="Proteomes" id="UP000612055"/>
    </source>
</evidence>
<sequence length="850" mass="83230">MQPRGGASSAQRGAARGPAGVSAPNAAAAEAAPAIRPSQPQPRQGGPQPSLHQQRPRPQDGGNGAGGQQAAEDLARAREALRCDPGRGLELLASLAMAGAEVAVAAGGGGAAAGPVREAVGALMGALTDLATRPSAWPPHRVSALADDPVLWATLAAALACAYRVDDGGLATAVLRGWRAAAEALLPAAGGADAAEGEAAAAEEEEGVLLRLERVPVRIDLSSPAAALVPASDGAAVDDLLCALAAAARRLAPLRGLAGRLAALLSAFAAATGVHPCPGAGPLQALALWAHVLLHPPRDDLGDEEGEEAEEAAAAAALGSACRALYGLAGPALQRWVAQHRERSEAAAAAAAGEGQAAAAAAPGQDATEAAAGGGLAEEEAAQQKQVPALEEPLAPPVLFFRLMWTLLQDDDTVDAERWSPAFAAALEQTAQQVFAALGGSAEAYAACMAALFAGARESLAAAAGPTVTGTAAAAGAWAADPGVGRLGSLLLSYGGLSLVLRAELARAGEDKRKASAVLSTLVALCRPAHAPALAASAPGRGARGSPLRRLVGVLCGLLLPESNCGVELRLAALQALASALDQHLTALEEQAGGGGGGGGAGDGGAAAVARHAAALWDPVALDALLFCVGHDPSVKVRRAAMRVVAQVVLPAGGGGAARLARALASRLRDRDAMVSDRALELLTQLPVDFLTSAVQGGGGGGNGGGGGSGADWPAAVRHCVSAMAEADVSGGRRGLAGRVPGCCSLLSGALEHEVAAAAREPTAPPTSAAAAAARRHPVALLLSALLPAQPGLVASAAKAGTAAGGAVKAGGGSGGGGGVPEEAAEAAVAAAVAELRRAVAVAQAMELDA</sequence>
<comment type="caution">
    <text evidence="2">The sequence shown here is derived from an EMBL/GenBank/DDBJ whole genome shotgun (WGS) entry which is preliminary data.</text>
</comment>
<dbReference type="InterPro" id="IPR016024">
    <property type="entry name" value="ARM-type_fold"/>
</dbReference>
<dbReference type="EMBL" id="JAEHOE010000083">
    <property type="protein sequence ID" value="KAG2488441.1"/>
    <property type="molecule type" value="Genomic_DNA"/>
</dbReference>
<keyword evidence="3" id="KW-1185">Reference proteome</keyword>
<dbReference type="Proteomes" id="UP000612055">
    <property type="component" value="Unassembled WGS sequence"/>
</dbReference>
<organism evidence="2 3">
    <name type="scientific">Edaphochlamys debaryana</name>
    <dbReference type="NCBI Taxonomy" id="47281"/>
    <lineage>
        <taxon>Eukaryota</taxon>
        <taxon>Viridiplantae</taxon>
        <taxon>Chlorophyta</taxon>
        <taxon>core chlorophytes</taxon>
        <taxon>Chlorophyceae</taxon>
        <taxon>CS clade</taxon>
        <taxon>Chlamydomonadales</taxon>
        <taxon>Chlamydomonadales incertae sedis</taxon>
        <taxon>Edaphochlamys</taxon>
    </lineage>
</organism>
<feature type="region of interest" description="Disordered" evidence="1">
    <location>
        <begin position="1"/>
        <end position="72"/>
    </location>
</feature>
<accession>A0A836BTD8</accession>
<reference evidence="2" key="1">
    <citation type="journal article" date="2020" name="bioRxiv">
        <title>Comparative genomics of Chlamydomonas.</title>
        <authorList>
            <person name="Craig R.J."/>
            <person name="Hasan A.R."/>
            <person name="Ness R.W."/>
            <person name="Keightley P.D."/>
        </authorList>
    </citation>
    <scope>NUCLEOTIDE SEQUENCE</scope>
    <source>
        <strain evidence="2">CCAP 11/70</strain>
    </source>
</reference>